<dbReference type="RefSeq" id="WP_024383002.1">
    <property type="nucleotide sequence ID" value="NZ_CEHU01000059.1"/>
</dbReference>
<evidence type="ECO:0000313" key="2">
    <source>
        <dbReference type="Proteomes" id="UP000073485"/>
    </source>
</evidence>
<sequence>MILNLNKEQNMDNCSFEVVWRDSSEDLLELKIEVITEFVVMYQYCYISSLDLINNMKVIRQHIEQQMFESKIIFGKMTGNFTPSFSMLFFSKKANDDILVELDLEIADNNERRHRCQLYVKSKAEFWRSFSLKVEDMVENADSSKVILSPYSIK</sequence>
<reference evidence="1 2" key="1">
    <citation type="submission" date="2016-02" db="EMBL/GenBank/DDBJ databases">
        <authorList>
            <consortium name="Pathogen Informatics"/>
        </authorList>
    </citation>
    <scope>NUCLEOTIDE SEQUENCE [LARGE SCALE GENOMIC DNA]</scope>
    <source>
        <strain evidence="1 2">LSS48</strain>
    </source>
</reference>
<protein>
    <submittedName>
        <fullName evidence="1">Uncharacterized protein</fullName>
    </submittedName>
</protein>
<dbReference type="Proteomes" id="UP000073485">
    <property type="component" value="Unassembled WGS sequence"/>
</dbReference>
<gene>
    <name evidence="1" type="ORF">ERS132410_01052</name>
</gene>
<dbReference type="EMBL" id="FIGO01000005">
    <property type="protein sequence ID" value="CYU78463.1"/>
    <property type="molecule type" value="Genomic_DNA"/>
</dbReference>
<proteinExistence type="predicted"/>
<accession>A0A0Z8ES90</accession>
<evidence type="ECO:0000313" key="1">
    <source>
        <dbReference type="EMBL" id="CYU78463.1"/>
    </source>
</evidence>
<organism evidence="1 2">
    <name type="scientific">Streptococcus suis</name>
    <dbReference type="NCBI Taxonomy" id="1307"/>
    <lineage>
        <taxon>Bacteria</taxon>
        <taxon>Bacillati</taxon>
        <taxon>Bacillota</taxon>
        <taxon>Bacilli</taxon>
        <taxon>Lactobacillales</taxon>
        <taxon>Streptococcaceae</taxon>
        <taxon>Streptococcus</taxon>
    </lineage>
</organism>
<name>A0A0Z8ES90_STRSU</name>
<dbReference type="AlphaFoldDB" id="A0A0Z8ES90"/>